<dbReference type="Proteomes" id="UP000597762">
    <property type="component" value="Unassembled WGS sequence"/>
</dbReference>
<proteinExistence type="predicted"/>
<feature type="signal peptide" evidence="2">
    <location>
        <begin position="1"/>
        <end position="18"/>
    </location>
</feature>
<keyword evidence="1" id="KW-1133">Transmembrane helix</keyword>
<feature type="transmembrane region" description="Helical" evidence="1">
    <location>
        <begin position="106"/>
        <end position="133"/>
    </location>
</feature>
<feature type="transmembrane region" description="Helical" evidence="1">
    <location>
        <begin position="140"/>
        <end position="162"/>
    </location>
</feature>
<comment type="caution">
    <text evidence="3">The sequence shown here is derived from an EMBL/GenBank/DDBJ whole genome shotgun (WGS) entry which is preliminary data.</text>
</comment>
<sequence>MAHHLPLSLAALNKFLLSATFPRPRSVTCLHLKYVSSLWATLYIRQLKNYSATRFALYSRLPRAGTRQNFICLCCFSLSSSFPFSLSLFSHFLFLPPFRYSYSLSFSYFLSLSFFSMHPSFFYSVTISLFIYLHTYIHTYIHIIFSIFLFFVYLNCSFLSSLSRTHDIPIVTPDFNTSGHKSYPKSTFPTPTDLISSFHYLRADTPLLFCPFLTKLVKV</sequence>
<dbReference type="EMBL" id="CAHIKZ030003394">
    <property type="protein sequence ID" value="CAE1299690.1"/>
    <property type="molecule type" value="Genomic_DNA"/>
</dbReference>
<keyword evidence="1" id="KW-0472">Membrane</keyword>
<protein>
    <submittedName>
        <fullName evidence="3">Uncharacterized protein</fullName>
    </submittedName>
</protein>
<name>A0A812DGX6_ACAPH</name>
<keyword evidence="4" id="KW-1185">Reference proteome</keyword>
<evidence type="ECO:0000313" key="3">
    <source>
        <dbReference type="EMBL" id="CAE1299690.1"/>
    </source>
</evidence>
<evidence type="ECO:0000256" key="2">
    <source>
        <dbReference type="SAM" id="SignalP"/>
    </source>
</evidence>
<gene>
    <name evidence="3" type="ORF">SPHA_53376</name>
</gene>
<accession>A0A812DGX6</accession>
<reference evidence="3" key="1">
    <citation type="submission" date="2021-01" db="EMBL/GenBank/DDBJ databases">
        <authorList>
            <person name="Li R."/>
            <person name="Bekaert M."/>
        </authorList>
    </citation>
    <scope>NUCLEOTIDE SEQUENCE</scope>
    <source>
        <strain evidence="3">Farmed</strain>
    </source>
</reference>
<dbReference type="AlphaFoldDB" id="A0A812DGX6"/>
<organism evidence="3 4">
    <name type="scientific">Acanthosepion pharaonis</name>
    <name type="common">Pharaoh cuttlefish</name>
    <name type="synonym">Sepia pharaonis</name>
    <dbReference type="NCBI Taxonomy" id="158019"/>
    <lineage>
        <taxon>Eukaryota</taxon>
        <taxon>Metazoa</taxon>
        <taxon>Spiralia</taxon>
        <taxon>Lophotrochozoa</taxon>
        <taxon>Mollusca</taxon>
        <taxon>Cephalopoda</taxon>
        <taxon>Coleoidea</taxon>
        <taxon>Decapodiformes</taxon>
        <taxon>Sepiida</taxon>
        <taxon>Sepiina</taxon>
        <taxon>Sepiidae</taxon>
        <taxon>Acanthosepion</taxon>
    </lineage>
</organism>
<evidence type="ECO:0000313" key="4">
    <source>
        <dbReference type="Proteomes" id="UP000597762"/>
    </source>
</evidence>
<keyword evidence="1" id="KW-0812">Transmembrane</keyword>
<evidence type="ECO:0000256" key="1">
    <source>
        <dbReference type="SAM" id="Phobius"/>
    </source>
</evidence>
<feature type="chain" id="PRO_5032375908" evidence="2">
    <location>
        <begin position="19"/>
        <end position="219"/>
    </location>
</feature>
<feature type="transmembrane region" description="Helical" evidence="1">
    <location>
        <begin position="70"/>
        <end position="94"/>
    </location>
</feature>
<keyword evidence="2" id="KW-0732">Signal</keyword>